<evidence type="ECO:0000313" key="2">
    <source>
        <dbReference type="Proteomes" id="UP000789920"/>
    </source>
</evidence>
<reference evidence="1" key="1">
    <citation type="submission" date="2021-06" db="EMBL/GenBank/DDBJ databases">
        <authorList>
            <person name="Kallberg Y."/>
            <person name="Tangrot J."/>
            <person name="Rosling A."/>
        </authorList>
    </citation>
    <scope>NUCLEOTIDE SEQUENCE</scope>
    <source>
        <strain evidence="1">MA461A</strain>
    </source>
</reference>
<evidence type="ECO:0000313" key="1">
    <source>
        <dbReference type="EMBL" id="CAG8475409.1"/>
    </source>
</evidence>
<name>A0ACA9KJJ7_9GLOM</name>
<keyword evidence="2" id="KW-1185">Reference proteome</keyword>
<dbReference type="EMBL" id="CAJVQC010000604">
    <property type="protein sequence ID" value="CAG8475409.1"/>
    <property type="molecule type" value="Genomic_DNA"/>
</dbReference>
<organism evidence="1 2">
    <name type="scientific">Racocetra persica</name>
    <dbReference type="NCBI Taxonomy" id="160502"/>
    <lineage>
        <taxon>Eukaryota</taxon>
        <taxon>Fungi</taxon>
        <taxon>Fungi incertae sedis</taxon>
        <taxon>Mucoromycota</taxon>
        <taxon>Glomeromycotina</taxon>
        <taxon>Glomeromycetes</taxon>
        <taxon>Diversisporales</taxon>
        <taxon>Gigasporaceae</taxon>
        <taxon>Racocetra</taxon>
    </lineage>
</organism>
<proteinExistence type="predicted"/>
<comment type="caution">
    <text evidence="1">The sequence shown here is derived from an EMBL/GenBank/DDBJ whole genome shotgun (WGS) entry which is preliminary data.</text>
</comment>
<protein>
    <submittedName>
        <fullName evidence="1">29841_t:CDS:1</fullName>
    </submittedName>
</protein>
<dbReference type="Proteomes" id="UP000789920">
    <property type="component" value="Unassembled WGS sequence"/>
</dbReference>
<accession>A0ACA9KJJ7</accession>
<sequence length="315" mass="36388">MTNNKGKKRSYIEMYITDNNNLSSSSDSPDSVTESDKDSTVFNMCKDINGYDSDKSPKNLLNYDVIIDDVEFIVNLDIEWQKQCDHIKKIWVPKISDAIIDQFPYTSKDILDLLQSHKKHKVGYKKIKNDSKTDKYNKYQKFANRQKVAANYLIFAFDAAIKNFDPDDIYFLISNKDIHSERYHYENKGFEFTEDREVIDSYGNIQIDKSGNTIVYPDSGEAPIFSSKKPNIGAVLLCALPWYRSSKAQNWLEIEILQLDSDTSDKSDSNRDDIDYLSKQPNIKTSYHIKTKKKLQKTKTISISSGTQKDLTEPR</sequence>
<gene>
    <name evidence="1" type="ORF">RPERSI_LOCUS754</name>
</gene>